<sequence length="498" mass="56747">MASNSPYIVVLVYPNYRMRNGDNGVTFESEDPILFRTHRVNTLSNLKSLILSKIGGTKAREIGRVAYRLMAPMGNEVFRFRLFRLQGDEHVRVMFDIYGRIMVEQVMELSAEVGHNGGGPSVHSTFVQDDRPLAPLPIHVVVSVDEAEEGKEESDEDYVANSGDSDLSNSGDKNECVPETPVPTAARHVLPPPLLIPALSTVPSHYHSLELDAMHERTLFLDMGEQDYNLDDGVKFRIGHKFRSREAVLQGVKNYNIRRSAKYRVVESDLLKYHVQCRQVDNGCQWSLRVALRQNLGYCPSKLLGVHMDRVKPGLMGPRPDPKYAPGLFIRPRLLAAIEKNREGIPKMRVTYCDRQASVLIVEELEPLEGWGAVPSVFGYQREHEAVFKVYEMKFFPILDESMWAAWHGTRLCPNPAMRQKAIGRPVSIRFRNDMDKTERHEKRCGLCRQYGHTKRGCPNQPTDDVYVVLGLGSASKDRKRTRLLLYWILSHTPMQKY</sequence>
<dbReference type="SUPFAM" id="SSF57756">
    <property type="entry name" value="Retrovirus zinc finger-like domains"/>
    <property type="match status" value="1"/>
</dbReference>
<dbReference type="InterPro" id="IPR004332">
    <property type="entry name" value="Transposase_MuDR"/>
</dbReference>
<dbReference type="InterPro" id="IPR036875">
    <property type="entry name" value="Znf_CCHC_sf"/>
</dbReference>
<keyword evidence="4" id="KW-1185">Reference proteome</keyword>
<dbReference type="EMBL" id="SDMP01000006">
    <property type="protein sequence ID" value="RYR51911.1"/>
    <property type="molecule type" value="Genomic_DNA"/>
</dbReference>
<reference evidence="3 4" key="1">
    <citation type="submission" date="2019-01" db="EMBL/GenBank/DDBJ databases">
        <title>Sequencing of cultivated peanut Arachis hypogaea provides insights into genome evolution and oil improvement.</title>
        <authorList>
            <person name="Chen X."/>
        </authorList>
    </citation>
    <scope>NUCLEOTIDE SEQUENCE [LARGE SCALE GENOMIC DNA]</scope>
    <source>
        <strain evidence="4">cv. Fuhuasheng</strain>
        <tissue evidence="3">Leaves</tissue>
    </source>
</reference>
<dbReference type="Proteomes" id="UP000289738">
    <property type="component" value="Chromosome A06"/>
</dbReference>
<comment type="caution">
    <text evidence="3">The sequence shown here is derived from an EMBL/GenBank/DDBJ whole genome shotgun (WGS) entry which is preliminary data.</text>
</comment>
<feature type="region of interest" description="Disordered" evidence="1">
    <location>
        <begin position="146"/>
        <end position="176"/>
    </location>
</feature>
<dbReference type="GO" id="GO:0003676">
    <property type="term" value="F:nucleic acid binding"/>
    <property type="evidence" value="ECO:0007669"/>
    <property type="project" value="InterPro"/>
</dbReference>
<feature type="domain" description="Transposase MuDR plant" evidence="2">
    <location>
        <begin position="234"/>
        <end position="294"/>
    </location>
</feature>
<evidence type="ECO:0000259" key="2">
    <source>
        <dbReference type="Pfam" id="PF03108"/>
    </source>
</evidence>
<name>A0A445CLU8_ARAHY</name>
<protein>
    <recommendedName>
        <fullName evidence="2">Transposase MuDR plant domain-containing protein</fullName>
    </recommendedName>
</protein>
<gene>
    <name evidence="3" type="ORF">Ahy_A06g026856</name>
</gene>
<evidence type="ECO:0000256" key="1">
    <source>
        <dbReference type="SAM" id="MobiDB-lite"/>
    </source>
</evidence>
<organism evidence="3 4">
    <name type="scientific">Arachis hypogaea</name>
    <name type="common">Peanut</name>
    <dbReference type="NCBI Taxonomy" id="3818"/>
    <lineage>
        <taxon>Eukaryota</taxon>
        <taxon>Viridiplantae</taxon>
        <taxon>Streptophyta</taxon>
        <taxon>Embryophyta</taxon>
        <taxon>Tracheophyta</taxon>
        <taxon>Spermatophyta</taxon>
        <taxon>Magnoliopsida</taxon>
        <taxon>eudicotyledons</taxon>
        <taxon>Gunneridae</taxon>
        <taxon>Pentapetalae</taxon>
        <taxon>rosids</taxon>
        <taxon>fabids</taxon>
        <taxon>Fabales</taxon>
        <taxon>Fabaceae</taxon>
        <taxon>Papilionoideae</taxon>
        <taxon>50 kb inversion clade</taxon>
        <taxon>dalbergioids sensu lato</taxon>
        <taxon>Dalbergieae</taxon>
        <taxon>Pterocarpus clade</taxon>
        <taxon>Arachis</taxon>
    </lineage>
</organism>
<proteinExistence type="predicted"/>
<feature type="compositionally biased region" description="Acidic residues" evidence="1">
    <location>
        <begin position="146"/>
        <end position="158"/>
    </location>
</feature>
<accession>A0A445CLU8</accession>
<dbReference type="AlphaFoldDB" id="A0A445CLU8"/>
<evidence type="ECO:0000313" key="4">
    <source>
        <dbReference type="Proteomes" id="UP000289738"/>
    </source>
</evidence>
<dbReference type="GO" id="GO:0008270">
    <property type="term" value="F:zinc ion binding"/>
    <property type="evidence" value="ECO:0007669"/>
    <property type="project" value="InterPro"/>
</dbReference>
<evidence type="ECO:0000313" key="3">
    <source>
        <dbReference type="EMBL" id="RYR51911.1"/>
    </source>
</evidence>
<dbReference type="Pfam" id="PF03108">
    <property type="entry name" value="DBD_Tnp_Mut"/>
    <property type="match status" value="1"/>
</dbReference>
<feature type="compositionally biased region" description="Low complexity" evidence="1">
    <location>
        <begin position="161"/>
        <end position="171"/>
    </location>
</feature>